<evidence type="ECO:0000256" key="4">
    <source>
        <dbReference type="ARBA" id="ARBA00013040"/>
    </source>
</evidence>
<dbReference type="GO" id="GO:0003993">
    <property type="term" value="F:acid phosphatase activity"/>
    <property type="evidence" value="ECO:0007669"/>
    <property type="project" value="TreeGrafter"/>
</dbReference>
<dbReference type="Pfam" id="PF00328">
    <property type="entry name" value="His_Phos_2"/>
    <property type="match status" value="1"/>
</dbReference>
<dbReference type="CDD" id="cd07061">
    <property type="entry name" value="HP_HAP_like"/>
    <property type="match status" value="1"/>
</dbReference>
<dbReference type="GO" id="GO:0052745">
    <property type="term" value="F:inositol phosphate phosphatase activity"/>
    <property type="evidence" value="ECO:0007669"/>
    <property type="project" value="TreeGrafter"/>
</dbReference>
<dbReference type="GO" id="GO:0005886">
    <property type="term" value="C:plasma membrane"/>
    <property type="evidence" value="ECO:0007669"/>
    <property type="project" value="UniProtKB-SubCell"/>
</dbReference>
<evidence type="ECO:0000256" key="2">
    <source>
        <dbReference type="ARBA" id="ARBA00008422"/>
    </source>
</evidence>
<dbReference type="PANTHER" id="PTHR20963:SF8">
    <property type="entry name" value="MULTIPLE INOSITOL POLYPHOSPHATE PHOSPHATASE 1"/>
    <property type="match status" value="1"/>
</dbReference>
<keyword evidence="8" id="KW-0378">Hydrolase</keyword>
<evidence type="ECO:0000256" key="9">
    <source>
        <dbReference type="ARBA" id="ARBA00023136"/>
    </source>
</evidence>
<keyword evidence="7" id="KW-0732">Signal</keyword>
<comment type="catalytic activity">
    <reaction evidence="12">
        <text>1D-myo-inositol 1,2,5,6-tetrakisphosphate + H2O = 1D-myo-inositol 1,2,6-trisphosphate + phosphate</text>
        <dbReference type="Rhea" id="RHEA:77119"/>
        <dbReference type="ChEBI" id="CHEBI:15377"/>
        <dbReference type="ChEBI" id="CHEBI:43474"/>
        <dbReference type="ChEBI" id="CHEBI:195535"/>
        <dbReference type="ChEBI" id="CHEBI:195537"/>
        <dbReference type="EC" id="3.1.3.62"/>
    </reaction>
    <physiologicalReaction direction="left-to-right" evidence="12">
        <dbReference type="Rhea" id="RHEA:77120"/>
    </physiologicalReaction>
</comment>
<dbReference type="SUPFAM" id="SSF53254">
    <property type="entry name" value="Phosphoglycerate mutase-like"/>
    <property type="match status" value="1"/>
</dbReference>
<protein>
    <recommendedName>
        <fullName evidence="5">Multiple inositol polyphosphate phosphatase 1</fullName>
        <ecNumber evidence="4">3.1.3.62</ecNumber>
        <ecNumber evidence="3">3.1.3.80</ecNumber>
    </recommendedName>
    <alternativeName>
        <fullName evidence="11">2,3-bisphosphoglycerate 3-phosphatase</fullName>
    </alternativeName>
</protein>
<comment type="caution">
    <text evidence="17">The sequence shown here is derived from an EMBL/GenBank/DDBJ whole genome shotgun (WGS) entry which is preliminary data.</text>
</comment>
<dbReference type="OrthoDB" id="6509975at2759"/>
<dbReference type="InterPro" id="IPR033379">
    <property type="entry name" value="Acid_Pase_AS"/>
</dbReference>
<dbReference type="EC" id="3.1.3.62" evidence="4"/>
<dbReference type="InterPro" id="IPR016274">
    <property type="entry name" value="Histidine_acid_Pase_euk"/>
</dbReference>
<evidence type="ECO:0000256" key="14">
    <source>
        <dbReference type="ARBA" id="ARBA00043691"/>
    </source>
</evidence>
<dbReference type="InterPro" id="IPR029033">
    <property type="entry name" value="His_PPase_superfam"/>
</dbReference>
<comment type="similarity">
    <text evidence="2">Belongs to the histidine acid phosphatase family. MINPP1 subfamily.</text>
</comment>
<evidence type="ECO:0000313" key="17">
    <source>
        <dbReference type="EMBL" id="OZJ03605.1"/>
    </source>
</evidence>
<evidence type="ECO:0000256" key="3">
    <source>
        <dbReference type="ARBA" id="ARBA00012976"/>
    </source>
</evidence>
<keyword evidence="18" id="KW-1185">Reference proteome</keyword>
<evidence type="ECO:0000256" key="16">
    <source>
        <dbReference type="PIRSR" id="PIRSR000894-2"/>
    </source>
</evidence>
<evidence type="ECO:0000256" key="10">
    <source>
        <dbReference type="ARBA" id="ARBA00023180"/>
    </source>
</evidence>
<evidence type="ECO:0000256" key="1">
    <source>
        <dbReference type="ARBA" id="ARBA00004236"/>
    </source>
</evidence>
<dbReference type="InterPro" id="IPR000560">
    <property type="entry name" value="His_Pase_clade-2"/>
</dbReference>
<dbReference type="GO" id="GO:0034417">
    <property type="term" value="F:bisphosphoglycerate 3-phosphatase activity"/>
    <property type="evidence" value="ECO:0007669"/>
    <property type="project" value="UniProtKB-EC"/>
</dbReference>
<keyword evidence="16" id="KW-1015">Disulfide bond</keyword>
<keyword evidence="9" id="KW-0472">Membrane</keyword>
<evidence type="ECO:0000256" key="13">
    <source>
        <dbReference type="ARBA" id="ARBA00043671"/>
    </source>
</evidence>
<dbReference type="EC" id="3.1.3.80" evidence="3"/>
<dbReference type="Gene3D" id="3.40.50.1240">
    <property type="entry name" value="Phosphoglycerate mutase-like"/>
    <property type="match status" value="1"/>
</dbReference>
<evidence type="ECO:0000313" key="18">
    <source>
        <dbReference type="Proteomes" id="UP000242875"/>
    </source>
</evidence>
<dbReference type="Proteomes" id="UP000242875">
    <property type="component" value="Unassembled WGS sequence"/>
</dbReference>
<organism evidence="17 18">
    <name type="scientific">Bifiguratus adelaidae</name>
    <dbReference type="NCBI Taxonomy" id="1938954"/>
    <lineage>
        <taxon>Eukaryota</taxon>
        <taxon>Fungi</taxon>
        <taxon>Fungi incertae sedis</taxon>
        <taxon>Mucoromycota</taxon>
        <taxon>Mucoromycotina</taxon>
        <taxon>Endogonomycetes</taxon>
        <taxon>Endogonales</taxon>
        <taxon>Endogonales incertae sedis</taxon>
        <taxon>Bifiguratus</taxon>
    </lineage>
</organism>
<keyword evidence="10" id="KW-0325">Glycoprotein</keyword>
<dbReference type="EMBL" id="MVBO01000077">
    <property type="protein sequence ID" value="OZJ03605.1"/>
    <property type="molecule type" value="Genomic_DNA"/>
</dbReference>
<dbReference type="PROSITE" id="PS00616">
    <property type="entry name" value="HIS_ACID_PHOSPHAT_1"/>
    <property type="match status" value="1"/>
</dbReference>
<evidence type="ECO:0000256" key="7">
    <source>
        <dbReference type="ARBA" id="ARBA00022729"/>
    </source>
</evidence>
<feature type="disulfide bond" evidence="16">
    <location>
        <begin position="41"/>
        <end position="369"/>
    </location>
</feature>
<evidence type="ECO:0000256" key="6">
    <source>
        <dbReference type="ARBA" id="ARBA00022475"/>
    </source>
</evidence>
<comment type="catalytic activity">
    <reaction evidence="13">
        <text>1D-myo-inositol 1,2,4,5,6-pentakisphosphate + H2O = 1D-myo-inositol 1,2,5,6-tetrakisphosphate + phosphate</text>
        <dbReference type="Rhea" id="RHEA:77115"/>
        <dbReference type="ChEBI" id="CHEBI:15377"/>
        <dbReference type="ChEBI" id="CHEBI:43474"/>
        <dbReference type="ChEBI" id="CHEBI:57798"/>
        <dbReference type="ChEBI" id="CHEBI:195535"/>
        <dbReference type="EC" id="3.1.3.62"/>
    </reaction>
    <physiologicalReaction direction="left-to-right" evidence="13">
        <dbReference type="Rhea" id="RHEA:77116"/>
    </physiologicalReaction>
</comment>
<reference evidence="17 18" key="1">
    <citation type="journal article" date="2017" name="Mycologia">
        <title>Bifiguratus adelaidae, gen. et sp. nov., a new member of Mucoromycotina in endophytic and soil-dwelling habitats.</title>
        <authorList>
            <person name="Torres-Cruz T.J."/>
            <person name="Billingsley Tobias T.L."/>
            <person name="Almatruk M."/>
            <person name="Hesse C."/>
            <person name="Kuske C.R."/>
            <person name="Desiro A."/>
            <person name="Benucci G.M."/>
            <person name="Bonito G."/>
            <person name="Stajich J.E."/>
            <person name="Dunlap C."/>
            <person name="Arnold A.E."/>
            <person name="Porras-Alfaro A."/>
        </authorList>
    </citation>
    <scope>NUCLEOTIDE SEQUENCE [LARGE SCALE GENOMIC DNA]</scope>
    <source>
        <strain evidence="17 18">AZ0501</strain>
    </source>
</reference>
<comment type="catalytic activity">
    <reaction evidence="15">
        <text>(2R)-2,3-bisphosphoglycerate + H2O = (2R)-2-phosphoglycerate + phosphate</text>
        <dbReference type="Rhea" id="RHEA:27381"/>
        <dbReference type="ChEBI" id="CHEBI:15377"/>
        <dbReference type="ChEBI" id="CHEBI:43474"/>
        <dbReference type="ChEBI" id="CHEBI:58248"/>
        <dbReference type="ChEBI" id="CHEBI:58289"/>
        <dbReference type="EC" id="3.1.3.80"/>
    </reaction>
    <physiologicalReaction direction="left-to-right" evidence="15">
        <dbReference type="Rhea" id="RHEA:27382"/>
    </physiologicalReaction>
</comment>
<comment type="catalytic activity">
    <reaction evidence="14">
        <text>1D-myo-inositol hexakisphosphate + H2O = 1D-myo-inositol 1,2,4,5,6-pentakisphosphate + phosphate</text>
        <dbReference type="Rhea" id="RHEA:16989"/>
        <dbReference type="ChEBI" id="CHEBI:15377"/>
        <dbReference type="ChEBI" id="CHEBI:43474"/>
        <dbReference type="ChEBI" id="CHEBI:57798"/>
        <dbReference type="ChEBI" id="CHEBI:58130"/>
        <dbReference type="EC" id="3.1.3.62"/>
    </reaction>
    <physiologicalReaction direction="left-to-right" evidence="14">
        <dbReference type="Rhea" id="RHEA:16990"/>
    </physiologicalReaction>
</comment>
<feature type="disulfide bond" evidence="16">
    <location>
        <begin position="392"/>
        <end position="397"/>
    </location>
</feature>
<comment type="subcellular location">
    <subcellularLocation>
        <location evidence="1">Cell membrane</location>
    </subcellularLocation>
</comment>
<sequence>MLLVFVLLVGLALAEEGWLSRHLGSKSPYPTPEAEPLWVTCPLVQVHLVARHGTRYPSEGDTASFDDLYTIFAKLSKQPKYGWLHNWTNIYKEAVPTSLSSQGELDMYQLAQRMSAKYNAVLKSISFEADSISMLSSETTRASRSASAFALGLLEGRGELGPSRLKTLALNTLPRRMDTFMAVKYACDYWLEVVQNNDFRDKQMELYGERHLNETLMRFWHDLGLRLEPTDLTQIYRLCAYEIAFRNQSNTWCTFLTRHDIATLEYLDDLEDYYTYSYGNPFNLIMGCELWQNLITSMQETVTLDAPLAATFKFGHAETIQFLATLLHIFQDDEPLLADTPPQVIRHRKYKGSQLTPFGANVIFEVYQCAKTAKDTHVRLLVNERTIRIPGCEADVCTLEQLKAIRKDALGCKLKDICTMKKVESRQVAIQWKHDL</sequence>
<evidence type="ECO:0000256" key="15">
    <source>
        <dbReference type="ARBA" id="ARBA00043832"/>
    </source>
</evidence>
<dbReference type="PIRSF" id="PIRSF000894">
    <property type="entry name" value="Acid_phosphatase"/>
    <property type="match status" value="1"/>
</dbReference>
<evidence type="ECO:0000256" key="12">
    <source>
        <dbReference type="ARBA" id="ARBA00043668"/>
    </source>
</evidence>
<name>A0A261XZ11_9FUNG</name>
<keyword evidence="6" id="KW-1003">Cell membrane</keyword>
<proteinExistence type="inferred from homology"/>
<gene>
    <name evidence="17" type="ORF">BZG36_03690</name>
</gene>
<dbReference type="AlphaFoldDB" id="A0A261XZ11"/>
<evidence type="ECO:0000256" key="8">
    <source>
        <dbReference type="ARBA" id="ARBA00022801"/>
    </source>
</evidence>
<feature type="disulfide bond" evidence="16">
    <location>
        <begin position="239"/>
        <end position="253"/>
    </location>
</feature>
<evidence type="ECO:0000256" key="5">
    <source>
        <dbReference type="ARBA" id="ARBA00018097"/>
    </source>
</evidence>
<accession>A0A261XZ11</accession>
<dbReference type="PANTHER" id="PTHR20963">
    <property type="entry name" value="MULTIPLE INOSITOL POLYPHOSPHATE PHOSPHATASE-RELATED"/>
    <property type="match status" value="1"/>
</dbReference>
<evidence type="ECO:0000256" key="11">
    <source>
        <dbReference type="ARBA" id="ARBA00031642"/>
    </source>
</evidence>